<keyword evidence="2" id="KW-1185">Reference proteome</keyword>
<dbReference type="RefSeq" id="WP_371845068.1">
    <property type="nucleotide sequence ID" value="NZ_JBGMEL010000044.1"/>
</dbReference>
<dbReference type="Proteomes" id="UP001569414">
    <property type="component" value="Unassembled WGS sequence"/>
</dbReference>
<accession>A0ABV4NU17</accession>
<reference evidence="1 2" key="1">
    <citation type="submission" date="2024-08" db="EMBL/GenBank/DDBJ databases">
        <authorList>
            <person name="Ishaq N."/>
        </authorList>
    </citation>
    <scope>NUCLEOTIDE SEQUENCE [LARGE SCALE GENOMIC DNA]</scope>
    <source>
        <strain evidence="1 2">JCM 30400</strain>
    </source>
</reference>
<protein>
    <submittedName>
        <fullName evidence="1">Uncharacterized protein</fullName>
    </submittedName>
</protein>
<dbReference type="EMBL" id="JBGMEL010000044">
    <property type="protein sequence ID" value="MFA0792689.1"/>
    <property type="molecule type" value="Genomic_DNA"/>
</dbReference>
<organism evidence="1 2">
    <name type="scientific">Microbulbifer echini</name>
    <dbReference type="NCBI Taxonomy" id="1529067"/>
    <lineage>
        <taxon>Bacteria</taxon>
        <taxon>Pseudomonadati</taxon>
        <taxon>Pseudomonadota</taxon>
        <taxon>Gammaproteobacteria</taxon>
        <taxon>Cellvibrionales</taxon>
        <taxon>Microbulbiferaceae</taxon>
        <taxon>Microbulbifer</taxon>
    </lineage>
</organism>
<proteinExistence type="predicted"/>
<name>A0ABV4NU17_9GAMM</name>
<sequence length="151" mass="17889">MNLLLDHFACNPIIDELVYWPPRKILRVQFDIVGHGMEVEFEDEAVYTMPLSNRDISNWLDEALYLIATQTDIEVVFKNKKYNLLDTQDQTELKLEVERKKAELISSTLEKFKESPNDPYTRQWIAEQFGFNYRNLPAGVEHLLRRLREIT</sequence>
<gene>
    <name evidence="1" type="ORF">ACCI51_19350</name>
</gene>
<evidence type="ECO:0000313" key="1">
    <source>
        <dbReference type="EMBL" id="MFA0792689.1"/>
    </source>
</evidence>
<comment type="caution">
    <text evidence="1">The sequence shown here is derived from an EMBL/GenBank/DDBJ whole genome shotgun (WGS) entry which is preliminary data.</text>
</comment>
<evidence type="ECO:0000313" key="2">
    <source>
        <dbReference type="Proteomes" id="UP001569414"/>
    </source>
</evidence>